<proteinExistence type="predicted"/>
<accession>A0A5C4T210</accession>
<evidence type="ECO:0000313" key="2">
    <source>
        <dbReference type="EMBL" id="TNJ62926.1"/>
    </source>
</evidence>
<dbReference type="SUPFAM" id="SSF51556">
    <property type="entry name" value="Metallo-dependent hydrolases"/>
    <property type="match status" value="1"/>
</dbReference>
<evidence type="ECO:0000256" key="1">
    <source>
        <dbReference type="SAM" id="MobiDB-lite"/>
    </source>
</evidence>
<dbReference type="AlphaFoldDB" id="A0A5C4T210"/>
<reference evidence="2 3" key="1">
    <citation type="submission" date="2019-05" db="EMBL/GenBank/DDBJ databases">
        <title>We sequenced the genome of Paenibacillus hemerocallicola KCTC 33185 for further insight into its adaptation and study the phylogeny of Paenibacillus.</title>
        <authorList>
            <person name="Narsing Rao M.P."/>
        </authorList>
    </citation>
    <scope>NUCLEOTIDE SEQUENCE [LARGE SCALE GENOMIC DNA]</scope>
    <source>
        <strain evidence="2 3">KCTC 33185</strain>
    </source>
</reference>
<feature type="region of interest" description="Disordered" evidence="1">
    <location>
        <begin position="1"/>
        <end position="21"/>
    </location>
</feature>
<evidence type="ECO:0000313" key="3">
    <source>
        <dbReference type="Proteomes" id="UP000307943"/>
    </source>
</evidence>
<organism evidence="2 3">
    <name type="scientific">Paenibacillus hemerocallicola</name>
    <dbReference type="NCBI Taxonomy" id="1172614"/>
    <lineage>
        <taxon>Bacteria</taxon>
        <taxon>Bacillati</taxon>
        <taxon>Bacillota</taxon>
        <taxon>Bacilli</taxon>
        <taxon>Bacillales</taxon>
        <taxon>Paenibacillaceae</taxon>
        <taxon>Paenibacillus</taxon>
    </lineage>
</organism>
<keyword evidence="3" id="KW-1185">Reference proteome</keyword>
<dbReference type="OrthoDB" id="9779198at2"/>
<dbReference type="RefSeq" id="WP_139605610.1">
    <property type="nucleotide sequence ID" value="NZ_VDCQ01000051.1"/>
</dbReference>
<protein>
    <submittedName>
        <fullName evidence="2">Uncharacterized protein</fullName>
    </submittedName>
</protein>
<dbReference type="Gene3D" id="3.20.20.140">
    <property type="entry name" value="Metal-dependent hydrolases"/>
    <property type="match status" value="1"/>
</dbReference>
<comment type="caution">
    <text evidence="2">The sequence shown here is derived from an EMBL/GenBank/DDBJ whole genome shotgun (WGS) entry which is preliminary data.</text>
</comment>
<dbReference type="InterPro" id="IPR032466">
    <property type="entry name" value="Metal_Hydrolase"/>
</dbReference>
<dbReference type="Proteomes" id="UP000307943">
    <property type="component" value="Unassembled WGS sequence"/>
</dbReference>
<name>A0A5C4T210_9BACL</name>
<sequence>MAISEKPTFAQDHGSNGSRSVHPAMRLLEPFERERAIDLTVFMGQWPTRLQIRASTEDLTSMADRFGISVMCVSHIASIFGFDTRSGNEELFREAASDERLWPFAILNPAEPGWELELDWAVREGARGIRLVPGYHGYALTSPQAAELADRVARHKLPLHICVRLEDDRLVHPRFPVKPVSFHELAELLRLTGDTPVVLSGLRAHEWNSVSEHLNAGHNTDRILLDLWFTNGPIGAVASLGRGSLGNRLGYGSCAPIQVPEATVLQLAAADIGADKRAALCRGNAASLLGID</sequence>
<dbReference type="EMBL" id="VDCQ01000051">
    <property type="protein sequence ID" value="TNJ62926.1"/>
    <property type="molecule type" value="Genomic_DNA"/>
</dbReference>
<gene>
    <name evidence="2" type="ORF">FE784_28280</name>
</gene>